<dbReference type="PANTHER" id="PTHR23301:SF0">
    <property type="entry name" value="CHITIN-BINDING TYPE-2 DOMAIN-CONTAINING PROTEIN-RELATED"/>
    <property type="match status" value="1"/>
</dbReference>
<feature type="domain" description="Chitin-binding type-2" evidence="8">
    <location>
        <begin position="20"/>
        <end position="75"/>
    </location>
</feature>
<dbReference type="Gene3D" id="2.170.140.10">
    <property type="entry name" value="Chitin binding domain"/>
    <property type="match status" value="1"/>
</dbReference>
<evidence type="ECO:0000313" key="10">
    <source>
        <dbReference type="Proteomes" id="UP001497497"/>
    </source>
</evidence>
<proteinExistence type="predicted"/>
<dbReference type="EMBL" id="CAXITT010000007">
    <property type="protein sequence ID" value="CAL1526625.1"/>
    <property type="molecule type" value="Genomic_DNA"/>
</dbReference>
<keyword evidence="2 7" id="KW-0732">Signal</keyword>
<dbReference type="InterPro" id="IPR051940">
    <property type="entry name" value="Chitin_bind-dev_reg"/>
</dbReference>
<evidence type="ECO:0000313" key="9">
    <source>
        <dbReference type="EMBL" id="CAL1526625.1"/>
    </source>
</evidence>
<dbReference type="SUPFAM" id="SSF57625">
    <property type="entry name" value="Invertebrate chitin-binding proteins"/>
    <property type="match status" value="1"/>
</dbReference>
<feature type="region of interest" description="Disordered" evidence="6">
    <location>
        <begin position="108"/>
        <end position="201"/>
    </location>
</feature>
<sequence length="363" mass="41936">MWITYMTYIAVTITSFVTAAFDCPSLFNFYPDVHDCSKFYRCIWGKGASFNCPSGTLWSQDLLTCNHAKEVKCDKSPVPPEMKLFEAPDFSVDLASKKSKFDSSVGEKFEKSDSYEDDENEAGAEKDKENEEDDEENDGKSKHDYNEDVKEKKFWDEKGEDDSDNKEEEEKSVQYDKKKSSSKISSHGYSSTSYDQGHPPHYSGYEYQRMVSDLPPQPQHYYHHLQSTPFLLPYHQQYPSPPHPQTATYVLPPPKFLMHTQPEAGPVTIGNNAKSPPWYHNSYLYNKLMQLPAYGGHYFTPYVVNTDGTYDVVKVDMTPQEFDRLKVQQKPSPQLEKPPADDDQWRETDLFRAGYGYKIIYHK</sequence>
<dbReference type="GO" id="GO:0005576">
    <property type="term" value="C:extracellular region"/>
    <property type="evidence" value="ECO:0007669"/>
    <property type="project" value="InterPro"/>
</dbReference>
<evidence type="ECO:0000256" key="7">
    <source>
        <dbReference type="SAM" id="SignalP"/>
    </source>
</evidence>
<dbReference type="AlphaFoldDB" id="A0AAV2GYX3"/>
<feature type="compositionally biased region" description="Acidic residues" evidence="6">
    <location>
        <begin position="158"/>
        <end position="167"/>
    </location>
</feature>
<name>A0AAV2GYX3_LYMST</name>
<evidence type="ECO:0000259" key="8">
    <source>
        <dbReference type="PROSITE" id="PS50940"/>
    </source>
</evidence>
<protein>
    <recommendedName>
        <fullName evidence="8">Chitin-binding type-2 domain-containing protein</fullName>
    </recommendedName>
</protein>
<evidence type="ECO:0000256" key="1">
    <source>
        <dbReference type="ARBA" id="ARBA00022669"/>
    </source>
</evidence>
<dbReference type="PANTHER" id="PTHR23301">
    <property type="entry name" value="CHITIN BINDING PERITROPHIN-A"/>
    <property type="match status" value="1"/>
</dbReference>
<keyword evidence="4" id="KW-1015">Disulfide bond</keyword>
<evidence type="ECO:0000256" key="6">
    <source>
        <dbReference type="SAM" id="MobiDB-lite"/>
    </source>
</evidence>
<evidence type="ECO:0000256" key="2">
    <source>
        <dbReference type="ARBA" id="ARBA00022729"/>
    </source>
</evidence>
<keyword evidence="10" id="KW-1185">Reference proteome</keyword>
<dbReference type="InterPro" id="IPR002557">
    <property type="entry name" value="Chitin-bd_dom"/>
</dbReference>
<feature type="compositionally biased region" description="Basic and acidic residues" evidence="6">
    <location>
        <begin position="138"/>
        <end position="157"/>
    </location>
</feature>
<keyword evidence="3" id="KW-0677">Repeat</keyword>
<keyword evidence="1" id="KW-0147">Chitin-binding</keyword>
<evidence type="ECO:0000256" key="3">
    <source>
        <dbReference type="ARBA" id="ARBA00022737"/>
    </source>
</evidence>
<dbReference type="SMART" id="SM00494">
    <property type="entry name" value="ChtBD2"/>
    <property type="match status" value="1"/>
</dbReference>
<evidence type="ECO:0000256" key="4">
    <source>
        <dbReference type="ARBA" id="ARBA00023157"/>
    </source>
</evidence>
<gene>
    <name evidence="9" type="ORF">GSLYS_00000802001</name>
</gene>
<feature type="chain" id="PRO_5043337524" description="Chitin-binding type-2 domain-containing protein" evidence="7">
    <location>
        <begin position="20"/>
        <end position="363"/>
    </location>
</feature>
<feature type="compositionally biased region" description="Basic and acidic residues" evidence="6">
    <location>
        <begin position="168"/>
        <end position="179"/>
    </location>
</feature>
<dbReference type="InterPro" id="IPR036508">
    <property type="entry name" value="Chitin-bd_dom_sf"/>
</dbReference>
<dbReference type="Proteomes" id="UP001497497">
    <property type="component" value="Unassembled WGS sequence"/>
</dbReference>
<comment type="caution">
    <text evidence="9">The sequence shown here is derived from an EMBL/GenBank/DDBJ whole genome shotgun (WGS) entry which is preliminary data.</text>
</comment>
<organism evidence="9 10">
    <name type="scientific">Lymnaea stagnalis</name>
    <name type="common">Great pond snail</name>
    <name type="synonym">Helix stagnalis</name>
    <dbReference type="NCBI Taxonomy" id="6523"/>
    <lineage>
        <taxon>Eukaryota</taxon>
        <taxon>Metazoa</taxon>
        <taxon>Spiralia</taxon>
        <taxon>Lophotrochozoa</taxon>
        <taxon>Mollusca</taxon>
        <taxon>Gastropoda</taxon>
        <taxon>Heterobranchia</taxon>
        <taxon>Euthyneura</taxon>
        <taxon>Panpulmonata</taxon>
        <taxon>Hygrophila</taxon>
        <taxon>Lymnaeoidea</taxon>
        <taxon>Lymnaeidae</taxon>
        <taxon>Lymnaea</taxon>
    </lineage>
</organism>
<dbReference type="GO" id="GO:0008061">
    <property type="term" value="F:chitin binding"/>
    <property type="evidence" value="ECO:0007669"/>
    <property type="project" value="UniProtKB-KW"/>
</dbReference>
<dbReference type="PROSITE" id="PS50940">
    <property type="entry name" value="CHIT_BIND_II"/>
    <property type="match status" value="1"/>
</dbReference>
<feature type="signal peptide" evidence="7">
    <location>
        <begin position="1"/>
        <end position="19"/>
    </location>
</feature>
<dbReference type="Pfam" id="PF01607">
    <property type="entry name" value="CBM_14"/>
    <property type="match status" value="1"/>
</dbReference>
<keyword evidence="5" id="KW-0325">Glycoprotein</keyword>
<accession>A0AAV2GYX3</accession>
<feature type="compositionally biased region" description="Low complexity" evidence="6">
    <location>
        <begin position="182"/>
        <end position="193"/>
    </location>
</feature>
<reference evidence="9 10" key="1">
    <citation type="submission" date="2024-04" db="EMBL/GenBank/DDBJ databases">
        <authorList>
            <consortium name="Genoscope - CEA"/>
            <person name="William W."/>
        </authorList>
    </citation>
    <scope>NUCLEOTIDE SEQUENCE [LARGE SCALE GENOMIC DNA]</scope>
</reference>
<evidence type="ECO:0000256" key="5">
    <source>
        <dbReference type="ARBA" id="ARBA00023180"/>
    </source>
</evidence>